<feature type="region of interest" description="Disordered" evidence="3">
    <location>
        <begin position="45"/>
        <end position="95"/>
    </location>
</feature>
<evidence type="ECO:0000256" key="2">
    <source>
        <dbReference type="ARBA" id="ARBA00023242"/>
    </source>
</evidence>
<dbReference type="OrthoDB" id="3597252at2759"/>
<name>A0A9P6I2U2_9PEZI</name>
<protein>
    <submittedName>
        <fullName evidence="4">Uncharacterized protein</fullName>
    </submittedName>
</protein>
<reference evidence="4" key="2">
    <citation type="submission" date="2020-11" db="EMBL/GenBank/DDBJ databases">
        <title>Whole genome sequencing of Colletotrichum sp.</title>
        <authorList>
            <person name="Li H."/>
        </authorList>
    </citation>
    <scope>NUCLEOTIDE SEQUENCE</scope>
    <source>
        <strain evidence="4">CkLH20</strain>
    </source>
</reference>
<sequence>MAAVAILPRRPLKRVLEADPPPYPSLASPLDLMILPTSSVDFGLQASHLNSPKSPNVQVTPVEPSGPPVRRRRLSSRSSNKSRVSAPSVSSISDIPDSASSVFTPEIPQSYRGGQVFANPFEDHFELEHKGQFRRLEGKNYPVVSGAINGYVKIPSRWRAANLRLTESNGGDPATSRERESMLKWLQFSSIPQPWYDGLDDVDRGLFDFYVSAWCTGRTVLRKTNTWLRDIAPMVHQDGAVKHAVLALAGTYVYDYHHTERIRQAAELHYRKAVINLSLSLTNARQQTPSDAEADALVAAIAVLNMNDVVSSEHWRGKDERPRWLDGAHLACQILDMTDPGYRYQDAKNIQPSEARMGNAIIASRTAILALPMVPLDRKNTQDKQFVWLLQGPEQNITRIHGGCGMSPLLLYHFSQITHITSLVSEDPVDTEFWAVPMALRMLDELKNVRQWYEYEHKRYGEFNDVTKVSINVDTIRDQLRSRFLDAHGAIKNKEGMTASTAEAWRLAAVIYLLCRLLRLPRDHPEVLLQASKLAATIRVMPTSGCMFTAQAPFFPVFLLGIVAVEKDHCECAMEWFEAVIETKCRSSVPPAYDALVEIRQWMSTNIKDAPQPIPDRIRDRYAWWEDVVDHVAQTLTTLCLV</sequence>
<keyword evidence="2" id="KW-0539">Nucleus</keyword>
<feature type="compositionally biased region" description="Polar residues" evidence="3">
    <location>
        <begin position="47"/>
        <end position="59"/>
    </location>
</feature>
<dbReference type="PANTHER" id="PTHR37534:SF46">
    <property type="entry name" value="ZN(II)2CYS6 TRANSCRIPTION FACTOR (EUROFUNG)"/>
    <property type="match status" value="1"/>
</dbReference>
<gene>
    <name evidence="4" type="ORF">CkaCkLH20_06221</name>
</gene>
<dbReference type="Proteomes" id="UP000781932">
    <property type="component" value="Unassembled WGS sequence"/>
</dbReference>
<dbReference type="PANTHER" id="PTHR37534">
    <property type="entry name" value="TRANSCRIPTIONAL ACTIVATOR PROTEIN UGA3"/>
    <property type="match status" value="1"/>
</dbReference>
<evidence type="ECO:0000256" key="1">
    <source>
        <dbReference type="ARBA" id="ARBA00004123"/>
    </source>
</evidence>
<dbReference type="Pfam" id="PF11951">
    <property type="entry name" value="Fungal_trans_2"/>
    <property type="match status" value="1"/>
</dbReference>
<proteinExistence type="predicted"/>
<feature type="compositionally biased region" description="Low complexity" evidence="3">
    <location>
        <begin position="76"/>
        <end position="95"/>
    </location>
</feature>
<accession>A0A9P6I2U2</accession>
<evidence type="ECO:0000313" key="4">
    <source>
        <dbReference type="EMBL" id="KAF9876278.1"/>
    </source>
</evidence>
<keyword evidence="5" id="KW-1185">Reference proteome</keyword>
<reference evidence="4" key="1">
    <citation type="submission" date="2020-03" db="EMBL/GenBank/DDBJ databases">
        <authorList>
            <person name="He L."/>
        </authorList>
    </citation>
    <scope>NUCLEOTIDE SEQUENCE</scope>
    <source>
        <strain evidence="4">CkLH20</strain>
    </source>
</reference>
<dbReference type="EMBL" id="JAATWM020000018">
    <property type="protein sequence ID" value="KAF9876278.1"/>
    <property type="molecule type" value="Genomic_DNA"/>
</dbReference>
<dbReference type="AlphaFoldDB" id="A0A9P6I2U2"/>
<dbReference type="GO" id="GO:0005634">
    <property type="term" value="C:nucleus"/>
    <property type="evidence" value="ECO:0007669"/>
    <property type="project" value="UniProtKB-SubCell"/>
</dbReference>
<dbReference type="GeneID" id="62162012"/>
<evidence type="ECO:0000256" key="3">
    <source>
        <dbReference type="SAM" id="MobiDB-lite"/>
    </source>
</evidence>
<comment type="subcellular location">
    <subcellularLocation>
        <location evidence="1">Nucleus</location>
    </subcellularLocation>
</comment>
<dbReference type="RefSeq" id="XP_038745739.1">
    <property type="nucleotide sequence ID" value="XM_038888938.1"/>
</dbReference>
<comment type="caution">
    <text evidence="4">The sequence shown here is derived from an EMBL/GenBank/DDBJ whole genome shotgun (WGS) entry which is preliminary data.</text>
</comment>
<evidence type="ECO:0000313" key="5">
    <source>
        <dbReference type="Proteomes" id="UP000781932"/>
    </source>
</evidence>
<dbReference type="InterPro" id="IPR021858">
    <property type="entry name" value="Fun_TF"/>
</dbReference>
<organism evidence="4 5">
    <name type="scientific">Colletotrichum karsti</name>
    <dbReference type="NCBI Taxonomy" id="1095194"/>
    <lineage>
        <taxon>Eukaryota</taxon>
        <taxon>Fungi</taxon>
        <taxon>Dikarya</taxon>
        <taxon>Ascomycota</taxon>
        <taxon>Pezizomycotina</taxon>
        <taxon>Sordariomycetes</taxon>
        <taxon>Hypocreomycetidae</taxon>
        <taxon>Glomerellales</taxon>
        <taxon>Glomerellaceae</taxon>
        <taxon>Colletotrichum</taxon>
        <taxon>Colletotrichum boninense species complex</taxon>
    </lineage>
</organism>